<sequence>MPRQDRVKALLVGLNTGAYGTDPVPDTAIRAFDFGLSIDGQTLADDPVQPYMGAGDDHIVGRNVGLQFSIRAVGAGTAGTAPPYGALLRMCGLSETVTAATDVTYEPVSKAFEDGALYYVVDGKQRALLGARGTVTLTVERSNVPMLRFEMRGLYAAPTDGVAMPAVDWSTWPRPKPAEPANTPTFTFHGHSPKLLRMEAALGQAVEFVPRVNDERVDITNRASTGSVTIDEPDSLATKDYEAAWVSGERDVLRVVHGTTAGNIVEFVADKARITSVGEGQSEGRVTQQLGLSLKPDGGNDEWRLIVR</sequence>
<dbReference type="Proteomes" id="UP000219621">
    <property type="component" value="Unassembled WGS sequence"/>
</dbReference>
<dbReference type="AlphaFoldDB" id="A0A286GYS8"/>
<protein>
    <submittedName>
        <fullName evidence="1">Uncharacterized protein</fullName>
    </submittedName>
</protein>
<accession>A0A286GYS8</accession>
<name>A0A286GYS8_9PROT</name>
<evidence type="ECO:0000313" key="2">
    <source>
        <dbReference type="Proteomes" id="UP000219621"/>
    </source>
</evidence>
<dbReference type="OrthoDB" id="7325655at2"/>
<keyword evidence="2" id="KW-1185">Reference proteome</keyword>
<proteinExistence type="predicted"/>
<reference evidence="1 2" key="1">
    <citation type="submission" date="2017-09" db="EMBL/GenBank/DDBJ databases">
        <authorList>
            <person name="Ehlers B."/>
            <person name="Leendertz F.H."/>
        </authorList>
    </citation>
    <scope>NUCLEOTIDE SEQUENCE [LARGE SCALE GENOMIC DNA]</scope>
    <source>
        <strain evidence="1 2">USBA 140</strain>
    </source>
</reference>
<evidence type="ECO:0000313" key="1">
    <source>
        <dbReference type="EMBL" id="SOE00680.1"/>
    </source>
</evidence>
<dbReference type="EMBL" id="OCNJ01000013">
    <property type="protein sequence ID" value="SOE00680.1"/>
    <property type="molecule type" value="Genomic_DNA"/>
</dbReference>
<dbReference type="RefSeq" id="WP_097281320.1">
    <property type="nucleotide sequence ID" value="NZ_OCNJ01000013.1"/>
</dbReference>
<organism evidence="1 2">
    <name type="scientific">Caenispirillum bisanense</name>
    <dbReference type="NCBI Taxonomy" id="414052"/>
    <lineage>
        <taxon>Bacteria</taxon>
        <taxon>Pseudomonadati</taxon>
        <taxon>Pseudomonadota</taxon>
        <taxon>Alphaproteobacteria</taxon>
        <taxon>Rhodospirillales</taxon>
        <taxon>Novispirillaceae</taxon>
        <taxon>Caenispirillum</taxon>
    </lineage>
</organism>
<gene>
    <name evidence="1" type="ORF">SAMN05421508_11396</name>
</gene>